<dbReference type="Proteomes" id="UP000317893">
    <property type="component" value="Unassembled WGS sequence"/>
</dbReference>
<dbReference type="EC" id="6.5.1.1" evidence="2"/>
<keyword evidence="3 6" id="KW-0436">Ligase</keyword>
<sequence>MRQPLDLPVQPMLAKAVDTVPAADSVRGGLAYEPKWDGFRCLVLRDGDEVELASRGSKPLTRYFPEVVDAVRRLLPQRCVVDAEVVVRSGEPGAERLQWEQLSQRIHPAQSRITRLSRETPAELVCFDLLALGDEALLDRPFRERRARLEEALAHLGAADPVHLTRITTDADVARDWFERFEGAGLDGVVAKPLEQPYAPNKRTMLKIKHHRTADAVVYGYRVHKSGQGVGSLLLGLYDDAPDEGGSLFGVGGIAAFTAKRRLELVDELAPLVVRDDEGRPEAAETDRSRFSGSKDVSYVPLRPERVVEVAFDQLEGRRFRHAVTFLRWRPDRDAPSCRIEQVDRAPAYDLGEVLGG</sequence>
<dbReference type="OrthoDB" id="9770771at2"/>
<evidence type="ECO:0000259" key="5">
    <source>
        <dbReference type="PROSITE" id="PS50160"/>
    </source>
</evidence>
<proteinExistence type="inferred from homology"/>
<dbReference type="GO" id="GO:0003910">
    <property type="term" value="F:DNA ligase (ATP) activity"/>
    <property type="evidence" value="ECO:0007669"/>
    <property type="project" value="UniProtKB-EC"/>
</dbReference>
<comment type="similarity">
    <text evidence="1">Belongs to the ATP-dependent DNA ligase family.</text>
</comment>
<dbReference type="GO" id="GO:0005524">
    <property type="term" value="F:ATP binding"/>
    <property type="evidence" value="ECO:0007669"/>
    <property type="project" value="InterPro"/>
</dbReference>
<feature type="domain" description="ATP-dependent DNA ligase family profile" evidence="5">
    <location>
        <begin position="115"/>
        <end position="239"/>
    </location>
</feature>
<evidence type="ECO:0000313" key="7">
    <source>
        <dbReference type="Proteomes" id="UP000317893"/>
    </source>
</evidence>
<dbReference type="PROSITE" id="PS00697">
    <property type="entry name" value="DNA_LIGASE_A1"/>
    <property type="match status" value="1"/>
</dbReference>
<dbReference type="InterPro" id="IPR016059">
    <property type="entry name" value="DNA_ligase_ATP-dep_CS"/>
</dbReference>
<dbReference type="GO" id="GO:0006310">
    <property type="term" value="P:DNA recombination"/>
    <property type="evidence" value="ECO:0007669"/>
    <property type="project" value="InterPro"/>
</dbReference>
<dbReference type="AlphaFoldDB" id="A0A542E5G0"/>
<dbReference type="Gene3D" id="3.30.470.30">
    <property type="entry name" value="DNA ligase/mRNA capping enzyme"/>
    <property type="match status" value="1"/>
</dbReference>
<dbReference type="InterPro" id="IPR044119">
    <property type="entry name" value="Adenylation_LigC-like"/>
</dbReference>
<dbReference type="GO" id="GO:0006281">
    <property type="term" value="P:DNA repair"/>
    <property type="evidence" value="ECO:0007669"/>
    <property type="project" value="InterPro"/>
</dbReference>
<evidence type="ECO:0000256" key="3">
    <source>
        <dbReference type="ARBA" id="ARBA00022598"/>
    </source>
</evidence>
<comment type="catalytic activity">
    <reaction evidence="4">
        <text>ATP + (deoxyribonucleotide)n-3'-hydroxyl + 5'-phospho-(deoxyribonucleotide)m = (deoxyribonucleotide)n+m + AMP + diphosphate.</text>
        <dbReference type="EC" id="6.5.1.1"/>
    </reaction>
</comment>
<dbReference type="InterPro" id="IPR012309">
    <property type="entry name" value="DNA_ligase_ATP-dep_C"/>
</dbReference>
<dbReference type="CDD" id="cd07970">
    <property type="entry name" value="OBF_DNA_ligase_LigC"/>
    <property type="match status" value="1"/>
</dbReference>
<keyword evidence="7" id="KW-1185">Reference proteome</keyword>
<dbReference type="SUPFAM" id="SSF56091">
    <property type="entry name" value="DNA ligase/mRNA capping enzyme, catalytic domain"/>
    <property type="match status" value="1"/>
</dbReference>
<dbReference type="RefSeq" id="WP_141849758.1">
    <property type="nucleotide sequence ID" value="NZ_BAAAPR010000012.1"/>
</dbReference>
<dbReference type="InterPro" id="IPR012340">
    <property type="entry name" value="NA-bd_OB-fold"/>
</dbReference>
<reference evidence="6 7" key="1">
    <citation type="submission" date="2019-06" db="EMBL/GenBank/DDBJ databases">
        <title>Sequencing the genomes of 1000 actinobacteria strains.</title>
        <authorList>
            <person name="Klenk H.-P."/>
        </authorList>
    </citation>
    <scope>NUCLEOTIDE SEQUENCE [LARGE SCALE GENOMIC DNA]</scope>
    <source>
        <strain evidence="6 7">DSM 18607</strain>
    </source>
</reference>
<evidence type="ECO:0000313" key="6">
    <source>
        <dbReference type="EMBL" id="TQJ10547.1"/>
    </source>
</evidence>
<organism evidence="6 7">
    <name type="scientific">Lapillicoccus jejuensis</name>
    <dbReference type="NCBI Taxonomy" id="402171"/>
    <lineage>
        <taxon>Bacteria</taxon>
        <taxon>Bacillati</taxon>
        <taxon>Actinomycetota</taxon>
        <taxon>Actinomycetes</taxon>
        <taxon>Micrococcales</taxon>
        <taxon>Intrasporangiaceae</taxon>
        <taxon>Lapillicoccus</taxon>
    </lineage>
</organism>
<dbReference type="InterPro" id="IPR012310">
    <property type="entry name" value="DNA_ligase_ATP-dep_cent"/>
</dbReference>
<evidence type="ECO:0000256" key="2">
    <source>
        <dbReference type="ARBA" id="ARBA00012727"/>
    </source>
</evidence>
<dbReference type="Gene3D" id="2.40.50.140">
    <property type="entry name" value="Nucleic acid-binding proteins"/>
    <property type="match status" value="1"/>
</dbReference>
<dbReference type="Pfam" id="PF01068">
    <property type="entry name" value="DNA_ligase_A_M"/>
    <property type="match status" value="1"/>
</dbReference>
<dbReference type="EMBL" id="VFMN01000001">
    <property type="protein sequence ID" value="TQJ10547.1"/>
    <property type="molecule type" value="Genomic_DNA"/>
</dbReference>
<dbReference type="InterPro" id="IPR044117">
    <property type="entry name" value="OBF_LigC-like"/>
</dbReference>
<dbReference type="NCBIfam" id="NF006078">
    <property type="entry name" value="PRK08224.1"/>
    <property type="match status" value="1"/>
</dbReference>
<comment type="caution">
    <text evidence="6">The sequence shown here is derived from an EMBL/GenBank/DDBJ whole genome shotgun (WGS) entry which is preliminary data.</text>
</comment>
<protein>
    <recommendedName>
        <fullName evidence="2">DNA ligase (ATP)</fullName>
        <ecNumber evidence="2">6.5.1.1</ecNumber>
    </recommendedName>
</protein>
<name>A0A542E5G0_9MICO</name>
<accession>A0A542E5G0</accession>
<dbReference type="PROSITE" id="PS50160">
    <property type="entry name" value="DNA_LIGASE_A3"/>
    <property type="match status" value="1"/>
</dbReference>
<dbReference type="PANTHER" id="PTHR45674:SF4">
    <property type="entry name" value="DNA LIGASE 1"/>
    <property type="match status" value="1"/>
</dbReference>
<gene>
    <name evidence="6" type="ORF">FB458_3676</name>
</gene>
<dbReference type="PANTHER" id="PTHR45674">
    <property type="entry name" value="DNA LIGASE 1/3 FAMILY MEMBER"/>
    <property type="match status" value="1"/>
</dbReference>
<dbReference type="Pfam" id="PF04679">
    <property type="entry name" value="DNA_ligase_A_C"/>
    <property type="match status" value="1"/>
</dbReference>
<dbReference type="CDD" id="cd07905">
    <property type="entry name" value="Adenylation_DNA_ligase_LigC"/>
    <property type="match status" value="1"/>
</dbReference>
<dbReference type="InterPro" id="IPR050191">
    <property type="entry name" value="ATP-dep_DNA_ligase"/>
</dbReference>
<dbReference type="SUPFAM" id="SSF50249">
    <property type="entry name" value="Nucleic acid-binding proteins"/>
    <property type="match status" value="1"/>
</dbReference>
<evidence type="ECO:0000256" key="1">
    <source>
        <dbReference type="ARBA" id="ARBA00007572"/>
    </source>
</evidence>
<evidence type="ECO:0000256" key="4">
    <source>
        <dbReference type="ARBA" id="ARBA00034003"/>
    </source>
</evidence>